<comment type="caution">
    <text evidence="1">The sequence shown here is derived from an EMBL/GenBank/DDBJ whole genome shotgun (WGS) entry which is preliminary data.</text>
</comment>
<accession>A0ACB0KAY9</accession>
<organism evidence="1 2">
    <name type="scientific">Trifolium pratense</name>
    <name type="common">Red clover</name>
    <dbReference type="NCBI Taxonomy" id="57577"/>
    <lineage>
        <taxon>Eukaryota</taxon>
        <taxon>Viridiplantae</taxon>
        <taxon>Streptophyta</taxon>
        <taxon>Embryophyta</taxon>
        <taxon>Tracheophyta</taxon>
        <taxon>Spermatophyta</taxon>
        <taxon>Magnoliopsida</taxon>
        <taxon>eudicotyledons</taxon>
        <taxon>Gunneridae</taxon>
        <taxon>Pentapetalae</taxon>
        <taxon>rosids</taxon>
        <taxon>fabids</taxon>
        <taxon>Fabales</taxon>
        <taxon>Fabaceae</taxon>
        <taxon>Papilionoideae</taxon>
        <taxon>50 kb inversion clade</taxon>
        <taxon>NPAAA clade</taxon>
        <taxon>Hologalegina</taxon>
        <taxon>IRL clade</taxon>
        <taxon>Trifolieae</taxon>
        <taxon>Trifolium</taxon>
    </lineage>
</organism>
<evidence type="ECO:0000313" key="2">
    <source>
        <dbReference type="Proteomes" id="UP001177021"/>
    </source>
</evidence>
<dbReference type="EMBL" id="CASHSV030000206">
    <property type="protein sequence ID" value="CAJ2653757.1"/>
    <property type="molecule type" value="Genomic_DNA"/>
</dbReference>
<protein>
    <submittedName>
        <fullName evidence="1">Uncharacterized protein</fullName>
    </submittedName>
</protein>
<keyword evidence="2" id="KW-1185">Reference proteome</keyword>
<evidence type="ECO:0000313" key="1">
    <source>
        <dbReference type="EMBL" id="CAJ2653757.1"/>
    </source>
</evidence>
<dbReference type="Proteomes" id="UP001177021">
    <property type="component" value="Unassembled WGS sequence"/>
</dbReference>
<gene>
    <name evidence="1" type="ORF">MILVUS5_LOCUS21032</name>
</gene>
<sequence>MTNLKYLQNISLFDNQFSGVIPQSLGINSSIVMLDCTNNNFSSNIPPNLCFGKNLRELNMGSNRLQGVVSSDIGRCETLRRLILNENNFSGALPDFERNINLKYMDISKNNISGPIPSSLGNCTNLTYINLSWNKFAGLVPSELGNLVNLVILDFAHNNLQGSLPLRLSNCTKLDRFDVGFNFLNGSLPSSLRSWTSITTLVLRENHFTGGIPEFLAELSNLRELQLGGNLFGGKIPRSIGTLHNLFYGLNLSANGLKGNIPSEIGKLGMLQSLDISLNNLTGSIDALGSLVSLLYFNISYNFFTGSVPATTILAKLLRSSPSSFLGNHLCVTFSCIYADNLNPSDKEPERASDPKQMFFNVRGEESFEFTNDSDYELKISTEKMSSLQEQVLEATENLKDEYIIGRGAHGIVYKAIIGQQVCAVKKLEFGRNKKKRLNIMRNEIKVLRIIKHRNLIKYVDYWIGKGYGLLLYEFIENGSLYEILHEKKPAPPLTWNVRCKTAVGIAQGLAYLHYDCIPPIVHRDIKPKNILLDNNMEPVIADFGTALCKKQLEDSNSHSETRKRLSSHVVGTPGYIAPENAYDIVPGRKSDVYSYGVVLLELITRKKLLVASINDEADEIHIVTWARSVMMETGMIENIVDPYLVSAFPNSIALTMQCKSLQCFHWHYNAQRRIHKRGRP</sequence>
<reference evidence="1" key="1">
    <citation type="submission" date="2023-10" db="EMBL/GenBank/DDBJ databases">
        <authorList>
            <person name="Rodriguez Cubillos JULIANA M."/>
            <person name="De Vega J."/>
        </authorList>
    </citation>
    <scope>NUCLEOTIDE SEQUENCE</scope>
</reference>
<proteinExistence type="predicted"/>
<name>A0ACB0KAY9_TRIPR</name>